<dbReference type="RefSeq" id="WP_039395915.1">
    <property type="nucleotide sequence ID" value="NZ_JTDK01000003.1"/>
</dbReference>
<dbReference type="Pfam" id="PF13231">
    <property type="entry name" value="PMT_2"/>
    <property type="match status" value="1"/>
</dbReference>
<sequence>MVTSADADRAAPAARFAVPSRGAAVAAVLPPVAVAVVVGILSGMRAEPWRDEYATAAFALLDPGDLAAAAAHVDAVLAPYYLLMHLVVPGFGITGARIVSLLALGATAGLVAAVALRWWGRGPALISGLAVALNPVLVGFGVQARPTALAVCAVALAVLVLDVALTGRRWAWWVFVIAATFAVLMQLFAVIAVVVTGLLPVGRGRRAKLRGAAASLPAVLVAGLLLAVGWGQREQVAWIPRPSPRAAILALADVTGTAVPHAASLDFVVLALLVAGMAVTVLSARLLRPPVVAFSITLLVVPWSLLLIASWLTVPVFVPRYFAAVGLGAALIVGALVRVAQRSDRRIVRSAAAIVVAVLLVTGTSATVGRIRHPAPSVDGYGTIAGILREQAQPGDLLVVAQAFGEGGLAYGLAEATADDRYASQLRARLASGDQPPLELRRIVSVRPWRTESVVGGATGGAAVWLFGLERPSQDRLTELDPAVATCIRSQGDVAALPTDGDVLVRFQGCSGP</sequence>
<evidence type="ECO:0000313" key="4">
    <source>
        <dbReference type="Proteomes" id="UP000031030"/>
    </source>
</evidence>
<feature type="transmembrane region" description="Helical" evidence="1">
    <location>
        <begin position="211"/>
        <end position="231"/>
    </location>
</feature>
<keyword evidence="1" id="KW-1133">Transmembrane helix</keyword>
<name>A0A0B2AC48_9MICO</name>
<evidence type="ECO:0000259" key="2">
    <source>
        <dbReference type="Pfam" id="PF13231"/>
    </source>
</evidence>
<feature type="transmembrane region" description="Helical" evidence="1">
    <location>
        <begin position="66"/>
        <end position="83"/>
    </location>
</feature>
<dbReference type="STRING" id="1348253.LK09_03230"/>
<feature type="transmembrane region" description="Helical" evidence="1">
    <location>
        <begin position="291"/>
        <end position="314"/>
    </location>
</feature>
<feature type="transmembrane region" description="Helical" evidence="1">
    <location>
        <begin position="347"/>
        <end position="368"/>
    </location>
</feature>
<keyword evidence="1" id="KW-0812">Transmembrane</keyword>
<dbReference type="OrthoDB" id="5318634at2"/>
<feature type="transmembrane region" description="Helical" evidence="1">
    <location>
        <begin position="171"/>
        <end position="199"/>
    </location>
</feature>
<keyword evidence="4" id="KW-1185">Reference proteome</keyword>
<reference evidence="3 4" key="1">
    <citation type="submission" date="2014-11" db="EMBL/GenBank/DDBJ databases">
        <title>Genome sequence of Microbacterium mangrovi MUSC 115(T).</title>
        <authorList>
            <person name="Lee L.-H."/>
        </authorList>
    </citation>
    <scope>NUCLEOTIDE SEQUENCE [LARGE SCALE GENOMIC DNA]</scope>
    <source>
        <strain evidence="3 4">MUSC 115</strain>
    </source>
</reference>
<dbReference type="EMBL" id="JTDK01000003">
    <property type="protein sequence ID" value="KHK99308.1"/>
    <property type="molecule type" value="Genomic_DNA"/>
</dbReference>
<evidence type="ECO:0000313" key="3">
    <source>
        <dbReference type="EMBL" id="KHK99308.1"/>
    </source>
</evidence>
<dbReference type="Proteomes" id="UP000031030">
    <property type="component" value="Unassembled WGS sequence"/>
</dbReference>
<dbReference type="InterPro" id="IPR038731">
    <property type="entry name" value="RgtA/B/C-like"/>
</dbReference>
<organism evidence="3 4">
    <name type="scientific">Microbacterium mangrovi</name>
    <dbReference type="NCBI Taxonomy" id="1348253"/>
    <lineage>
        <taxon>Bacteria</taxon>
        <taxon>Bacillati</taxon>
        <taxon>Actinomycetota</taxon>
        <taxon>Actinomycetes</taxon>
        <taxon>Micrococcales</taxon>
        <taxon>Microbacteriaceae</taxon>
        <taxon>Microbacterium</taxon>
    </lineage>
</organism>
<feature type="transmembrane region" description="Helical" evidence="1">
    <location>
        <begin position="320"/>
        <end position="340"/>
    </location>
</feature>
<dbReference type="AlphaFoldDB" id="A0A0B2AC48"/>
<feature type="transmembrane region" description="Helical" evidence="1">
    <location>
        <begin position="267"/>
        <end position="284"/>
    </location>
</feature>
<feature type="domain" description="Glycosyltransferase RgtA/B/C/D-like" evidence="2">
    <location>
        <begin position="78"/>
        <end position="227"/>
    </location>
</feature>
<comment type="caution">
    <text evidence="3">The sequence shown here is derived from an EMBL/GenBank/DDBJ whole genome shotgun (WGS) entry which is preliminary data.</text>
</comment>
<feature type="transmembrane region" description="Helical" evidence="1">
    <location>
        <begin position="147"/>
        <end position="165"/>
    </location>
</feature>
<accession>A0A0B2AC48</accession>
<proteinExistence type="predicted"/>
<evidence type="ECO:0000256" key="1">
    <source>
        <dbReference type="SAM" id="Phobius"/>
    </source>
</evidence>
<feature type="transmembrane region" description="Helical" evidence="1">
    <location>
        <begin position="95"/>
        <end position="116"/>
    </location>
</feature>
<feature type="transmembrane region" description="Helical" evidence="1">
    <location>
        <begin position="23"/>
        <end position="46"/>
    </location>
</feature>
<keyword evidence="1" id="KW-0472">Membrane</keyword>
<protein>
    <recommendedName>
        <fullName evidence="2">Glycosyltransferase RgtA/B/C/D-like domain-containing protein</fullName>
    </recommendedName>
</protein>
<feature type="transmembrane region" description="Helical" evidence="1">
    <location>
        <begin position="122"/>
        <end position="140"/>
    </location>
</feature>
<gene>
    <name evidence="3" type="ORF">LK09_03230</name>
</gene>